<evidence type="ECO:0000256" key="1">
    <source>
        <dbReference type="ARBA" id="ARBA00010312"/>
    </source>
</evidence>
<gene>
    <name evidence="6" type="ORF">R3Q16_17570</name>
</gene>
<dbReference type="InterPro" id="IPR006963">
    <property type="entry name" value="Mopterin_OxRdtase_4Fe-4S_dom"/>
</dbReference>
<dbReference type="Gene3D" id="2.20.25.90">
    <property type="entry name" value="ADC-like domains"/>
    <property type="match status" value="1"/>
</dbReference>
<accession>A0ABU4BW60</accession>
<dbReference type="InterPro" id="IPR050612">
    <property type="entry name" value="Prok_Mopterin_Oxidored"/>
</dbReference>
<proteinExistence type="inferred from homology"/>
<sequence length="715" mass="76652">MKTSRSRKTSYCRLCPASCGVLLDLEDNQIVRVLGDAHHPISGGYTCAKGRRGADLARGPDRLTSSLRRTDTGKHVPVSVPEAVTDIAARLKAVVDEHGPESVAMFMGTQQNFAALTPPMARAWFRGTGSHKLFSTMTIDQSAKWVVQERMGTYLGGRQRFETADVWLLAGTNTLVSANGGDGDGAVVQNPSVTLREARERGLRLIVVDPRRTETAARADLHLAPRPGTDAVLFAGMLNLVLSEELYDRDFCRQYAGDLPELAAAVAGATPQMVERVCRVPEDHVRTAARMFASASRGMATTGTGVCMGPHSNLAEHLVAALNVVCGRYLREGEPVDDRSALGRSVPARAEVSPPERGFETGFRSRIGGIRAMRGELPSGILADEILEDGPDRIRALVVSGGNPAAALPDRAKAVRALESLDLLVCIDPLMSDTARLADYVIAPTMMYERDDHTMLMEAFFPIPFAQYTSPVVEAPPGAVDDWRFFFELAAASGQPLKFAGRVLDPDKPPTSPEALAMLAERGRVPFERLRTAQHGYVAGHSGSVVGPARAEGRGHRLRLLPDDVYAELVSVLSESIISAEDPAFTMRLTVRRIREAMNSVGTALDGLVPGGHNPAHLNPEDLARLGVNDGDLVMVRSKSGQLKAVARSDRTVPSGVVSMTHCFGDLDPDADPRSSGSNVNLLTGRSEGAQAINAMPTMTAVPVAVYPLPSALAK</sequence>
<dbReference type="PANTHER" id="PTHR43742">
    <property type="entry name" value="TRIMETHYLAMINE-N-OXIDE REDUCTASE"/>
    <property type="match status" value="1"/>
</dbReference>
<dbReference type="PANTHER" id="PTHR43742:SF6">
    <property type="entry name" value="OXIDOREDUCTASE YYAE-RELATED"/>
    <property type="match status" value="1"/>
</dbReference>
<dbReference type="InterPro" id="IPR009010">
    <property type="entry name" value="Asp_de-COase-like_dom_sf"/>
</dbReference>
<dbReference type="SMART" id="SM00926">
    <property type="entry name" value="Molybdop_Fe4S4"/>
    <property type="match status" value="1"/>
</dbReference>
<dbReference type="Pfam" id="PF00384">
    <property type="entry name" value="Molybdopterin"/>
    <property type="match status" value="1"/>
</dbReference>
<reference evidence="6 7" key="1">
    <citation type="submission" date="2023-10" db="EMBL/GenBank/DDBJ databases">
        <title>Development of a sustainable strategy for remediation of hydrocarbon-contaminated territories based on the waste exchange concept.</title>
        <authorList>
            <person name="Krivoruchko A."/>
        </authorList>
    </citation>
    <scope>NUCLEOTIDE SEQUENCE [LARGE SCALE GENOMIC DNA]</scope>
    <source>
        <strain evidence="6 7">IEGM 1203</strain>
    </source>
</reference>
<keyword evidence="7" id="KW-1185">Reference proteome</keyword>
<dbReference type="Proteomes" id="UP001185927">
    <property type="component" value="Unassembled WGS sequence"/>
</dbReference>
<name>A0ABU4BW60_RHOGO</name>
<evidence type="ECO:0000256" key="3">
    <source>
        <dbReference type="ARBA" id="ARBA00023004"/>
    </source>
</evidence>
<dbReference type="RefSeq" id="WP_317542553.1">
    <property type="nucleotide sequence ID" value="NZ_JAWLKB010000007.1"/>
</dbReference>
<dbReference type="InterPro" id="IPR006656">
    <property type="entry name" value="Mopterin_OxRdtase"/>
</dbReference>
<keyword evidence="2" id="KW-0479">Metal-binding</keyword>
<protein>
    <submittedName>
        <fullName evidence="6">Molybdopterin-dependent oxidoreductase</fullName>
    </submittedName>
</protein>
<dbReference type="Gene3D" id="3.40.50.740">
    <property type="match status" value="1"/>
</dbReference>
<evidence type="ECO:0000313" key="7">
    <source>
        <dbReference type="Proteomes" id="UP001185927"/>
    </source>
</evidence>
<comment type="caution">
    <text evidence="6">The sequence shown here is derived from an EMBL/GenBank/DDBJ whole genome shotgun (WGS) entry which is preliminary data.</text>
</comment>
<keyword evidence="3" id="KW-0408">Iron</keyword>
<dbReference type="SUPFAM" id="SSF50692">
    <property type="entry name" value="ADC-like"/>
    <property type="match status" value="1"/>
</dbReference>
<dbReference type="InterPro" id="IPR006657">
    <property type="entry name" value="MoPterin_dinucl-bd_dom"/>
</dbReference>
<evidence type="ECO:0000313" key="6">
    <source>
        <dbReference type="EMBL" id="MDV6268425.1"/>
    </source>
</evidence>
<dbReference type="PROSITE" id="PS51669">
    <property type="entry name" value="4FE4S_MOW_BIS_MGD"/>
    <property type="match status" value="1"/>
</dbReference>
<dbReference type="CDD" id="cd02775">
    <property type="entry name" value="MopB_CT"/>
    <property type="match status" value="1"/>
</dbReference>
<dbReference type="Gene3D" id="3.40.228.10">
    <property type="entry name" value="Dimethylsulfoxide Reductase, domain 2"/>
    <property type="match status" value="1"/>
</dbReference>
<dbReference type="SUPFAM" id="SSF53706">
    <property type="entry name" value="Formate dehydrogenase/DMSO reductase, domains 1-3"/>
    <property type="match status" value="1"/>
</dbReference>
<keyword evidence="4" id="KW-0411">Iron-sulfur</keyword>
<evidence type="ECO:0000256" key="4">
    <source>
        <dbReference type="ARBA" id="ARBA00023014"/>
    </source>
</evidence>
<organism evidence="6 7">
    <name type="scientific">Rhodococcus globerulus</name>
    <dbReference type="NCBI Taxonomy" id="33008"/>
    <lineage>
        <taxon>Bacteria</taxon>
        <taxon>Bacillati</taxon>
        <taxon>Actinomycetota</taxon>
        <taxon>Actinomycetes</taxon>
        <taxon>Mycobacteriales</taxon>
        <taxon>Nocardiaceae</taxon>
        <taxon>Rhodococcus</taxon>
    </lineage>
</organism>
<evidence type="ECO:0000256" key="2">
    <source>
        <dbReference type="ARBA" id="ARBA00022723"/>
    </source>
</evidence>
<comment type="similarity">
    <text evidence="1">Belongs to the prokaryotic molybdopterin-containing oxidoreductase family.</text>
</comment>
<feature type="domain" description="4Fe-4S Mo/W bis-MGD-type" evidence="5">
    <location>
        <begin position="5"/>
        <end position="61"/>
    </location>
</feature>
<dbReference type="Pfam" id="PF04879">
    <property type="entry name" value="Molybdop_Fe4S4"/>
    <property type="match status" value="1"/>
</dbReference>
<evidence type="ECO:0000259" key="5">
    <source>
        <dbReference type="PROSITE" id="PS51669"/>
    </source>
</evidence>
<dbReference type="Pfam" id="PF01568">
    <property type="entry name" value="Molydop_binding"/>
    <property type="match status" value="1"/>
</dbReference>
<dbReference type="Gene3D" id="2.40.40.20">
    <property type="match status" value="1"/>
</dbReference>
<dbReference type="EMBL" id="JAWLKB010000007">
    <property type="protein sequence ID" value="MDV6268425.1"/>
    <property type="molecule type" value="Genomic_DNA"/>
</dbReference>